<evidence type="ECO:0000313" key="3">
    <source>
        <dbReference type="EMBL" id="CAJ1063978.1"/>
    </source>
</evidence>
<dbReference type="GO" id="GO:0060271">
    <property type="term" value="P:cilium assembly"/>
    <property type="evidence" value="ECO:0007669"/>
    <property type="project" value="TreeGrafter"/>
</dbReference>
<keyword evidence="4" id="KW-1185">Reference proteome</keyword>
<gene>
    <name evidence="3" type="ORF">XNOV1_A011673</name>
</gene>
<dbReference type="InterPro" id="IPR003961">
    <property type="entry name" value="FN3_dom"/>
</dbReference>
<feature type="domain" description="Fibronectin type-III" evidence="2">
    <location>
        <begin position="842"/>
        <end position="952"/>
    </location>
</feature>
<name>A0AAV1FSA1_XYRNO</name>
<feature type="compositionally biased region" description="Acidic residues" evidence="1">
    <location>
        <begin position="1484"/>
        <end position="1494"/>
    </location>
</feature>
<feature type="region of interest" description="Disordered" evidence="1">
    <location>
        <begin position="1443"/>
        <end position="1503"/>
    </location>
</feature>
<dbReference type="Pfam" id="PF14858">
    <property type="entry name" value="CFAP54_N"/>
    <property type="match status" value="1"/>
</dbReference>
<feature type="compositionally biased region" description="Basic and acidic residues" evidence="1">
    <location>
        <begin position="828"/>
        <end position="840"/>
    </location>
</feature>
<dbReference type="PANTHER" id="PTHR33487:SF1">
    <property type="entry name" value="CILIA- AND FLAGELLA-ASSOCIATED PROTEIN 54"/>
    <property type="match status" value="1"/>
</dbReference>
<keyword evidence="3" id="KW-0966">Cell projection</keyword>
<feature type="region of interest" description="Disordered" evidence="1">
    <location>
        <begin position="819"/>
        <end position="851"/>
    </location>
</feature>
<reference evidence="3" key="1">
    <citation type="submission" date="2023-08" db="EMBL/GenBank/DDBJ databases">
        <authorList>
            <person name="Alioto T."/>
            <person name="Alioto T."/>
            <person name="Gomez Garrido J."/>
        </authorList>
    </citation>
    <scope>NUCLEOTIDE SEQUENCE</scope>
</reference>
<organism evidence="3 4">
    <name type="scientific">Xyrichtys novacula</name>
    <name type="common">Pearly razorfish</name>
    <name type="synonym">Hemipteronotus novacula</name>
    <dbReference type="NCBI Taxonomy" id="13765"/>
    <lineage>
        <taxon>Eukaryota</taxon>
        <taxon>Metazoa</taxon>
        <taxon>Chordata</taxon>
        <taxon>Craniata</taxon>
        <taxon>Vertebrata</taxon>
        <taxon>Euteleostomi</taxon>
        <taxon>Actinopterygii</taxon>
        <taxon>Neopterygii</taxon>
        <taxon>Teleostei</taxon>
        <taxon>Neoteleostei</taxon>
        <taxon>Acanthomorphata</taxon>
        <taxon>Eupercaria</taxon>
        <taxon>Labriformes</taxon>
        <taxon>Labridae</taxon>
        <taxon>Xyrichtys</taxon>
    </lineage>
</organism>
<dbReference type="InterPro" id="IPR027912">
    <property type="entry name" value="CFAP54"/>
</dbReference>
<protein>
    <submittedName>
        <fullName evidence="3">Cilia- and flagella-associated protein 54-like isoform X6</fullName>
    </submittedName>
</protein>
<feature type="region of interest" description="Disordered" evidence="1">
    <location>
        <begin position="679"/>
        <end position="712"/>
    </location>
</feature>
<proteinExistence type="predicted"/>
<dbReference type="SUPFAM" id="SSF49265">
    <property type="entry name" value="Fibronectin type III"/>
    <property type="match status" value="1"/>
</dbReference>
<feature type="compositionally biased region" description="Basic and acidic residues" evidence="1">
    <location>
        <begin position="1468"/>
        <end position="1483"/>
    </location>
</feature>
<dbReference type="CDD" id="cd00063">
    <property type="entry name" value="FN3"/>
    <property type="match status" value="1"/>
</dbReference>
<accession>A0AAV1FSA1</accession>
<feature type="region of interest" description="Disordered" evidence="1">
    <location>
        <begin position="1305"/>
        <end position="1343"/>
    </location>
</feature>
<feature type="compositionally biased region" description="Polar residues" evidence="1">
    <location>
        <begin position="1309"/>
        <end position="1321"/>
    </location>
</feature>
<feature type="compositionally biased region" description="Basic and acidic residues" evidence="1">
    <location>
        <begin position="695"/>
        <end position="712"/>
    </location>
</feature>
<evidence type="ECO:0000259" key="2">
    <source>
        <dbReference type="PROSITE" id="PS50853"/>
    </source>
</evidence>
<keyword evidence="3" id="KW-0969">Cilium</keyword>
<dbReference type="PROSITE" id="PS50853">
    <property type="entry name" value="FN3"/>
    <property type="match status" value="1"/>
</dbReference>
<keyword evidence="3" id="KW-0282">Flagellum</keyword>
<dbReference type="InterPro" id="IPR036116">
    <property type="entry name" value="FN3_sf"/>
</dbReference>
<dbReference type="Proteomes" id="UP001178508">
    <property type="component" value="Chromosome 9"/>
</dbReference>
<evidence type="ECO:0000313" key="4">
    <source>
        <dbReference type="Proteomes" id="UP001178508"/>
    </source>
</evidence>
<dbReference type="EMBL" id="OY660872">
    <property type="protein sequence ID" value="CAJ1063978.1"/>
    <property type="molecule type" value="Genomic_DNA"/>
</dbReference>
<evidence type="ECO:0000256" key="1">
    <source>
        <dbReference type="SAM" id="MobiDB-lite"/>
    </source>
</evidence>
<dbReference type="PANTHER" id="PTHR33487">
    <property type="entry name" value="CILIA- AND FLAGELLA-ASSOCIATED PROTEIN 54"/>
    <property type="match status" value="1"/>
</dbReference>
<feature type="region of interest" description="Disordered" evidence="1">
    <location>
        <begin position="1730"/>
        <end position="1756"/>
    </location>
</feature>
<feature type="compositionally biased region" description="Basic and acidic residues" evidence="1">
    <location>
        <begin position="1448"/>
        <end position="1459"/>
    </location>
</feature>
<sequence length="2546" mass="286836">MDLPASNYGKLDNRNPVIVAFERDINSFITVMKRVASSASQDNSCHAKGIKILVEIWRKYKHRLPSNFYQERMLDVADFLFGIESYQLALWHGYSLHLLQFTSVKITDITDLNHFMASFFPEGFDTEQNIFTMKIRAMQGCALCIFELERKHRILSQKGLCRLLRVLNFIKIMMQAFQQHDHLSWQIYNGSIHIYNICRYLMTMNYSAQALEYLLWASVSLKLSTPLMTSKNLPWIVTLYCAVCLCYYDNQAEVQAEEFARRALEEISELAKMEEQSEVPTTGETQRAYKEASIKLAVMIFKRAVFEGRRRPVLRTKTRSTLKDIPNAPWPRNTTEHILEGLFDNSAARFQGILEALWDSSKHPLEMRMAEKPECHDVILELLSAGIIILSEITTTSESLALSPTSTLMELAITGENKVPILSAVRFIKLLFQYKQSNELTELSRKMQQVLSSVEGQSFRRAELELTLLNSFNSLLSSQKTHPKEDSMVDGTQKTIFQMSHEFTGLVDTLHKSVCGSSPEVQPDEDLVLNAVFFLWDKIKSAFQRHQLQNLNITQHLDRVDEYDKWLWCLSRLCEVALACDLATVDCITMAEMLHTFATQLESAAERNDQTQDPGLAAPESHVNDVTQRPFSLLMNSSTSLLKMVCEVLEKGLKALAKGAVSLLPRDFSATTDSAFIQKFIPHPPSDPPLSSRTSSEDKTKEDECQTDEGELKNNAESDMKVCYQTESTHMYQLIKDLHHELNIIFYRASVNLLQRNAVSESDLLDKIKKNKVSKALFLIQKASMEYNMEPNNRRKTKTLLEEAFTLVEKAGLEEKKLYLSSTNKTQPENKEKGVKEGKESPPPPPVLISRTDHSMTFVPAPYKLEEQVFWYQLCGRAADSINLKVRLGDCSLPGTGNMVPAVSDECVLRVEGLVPNQRYVFAIAAYNSQGKLLGNNIGATTSPLLASMPPPLLSTWAHLAQVAFQTEQHAIAKRACRLLWSHFTSLGYGSHSLQDRLATTGLCVWTLQCSSPHLVRLFITSIFIETEINIQQGSLYFDPISHNRPFIWEKEARLAECERMLVATDLAMWLNDGDAAVQAVVGCYGLLAPLIFHQITCNLVVEVLKKCLIVLEENSDTLKQRRTGNTSESSMHIITCITYYLSKAYRVLREPRMASEVMECGCSLLQGVFDSQMQITSTINETLGLKTDHSAVNRTSLQLKAMRLKNKSRIPSEAATTADNEMSCSLTGCEDRTMLYDLISNSPLKDAYQEVTKVRRKAYFIEFAALLLQRTMEEGELDLVLKWGKSILEYLSRRDEVMGQYRKCFDGNGQSNRSNRSDSGQAAKGNESPQNKTRKKLKEKMPRSMLQKVKTNREMQIVENLLATMSSVVKRNKKRLQLRITCCEERVWRAHLNYSMAQAHLALLYQNLDKLHGEALLPRYSHFNTSSFSLAYSGFMVQRNLQRQQSPKHEVVREKDTPHTGVSDYVAADKDNSKEKAIRADDSVTEDSYEEEKDSSQTEKQEIDTKRHAIDLLHDSLNKAALHLRKSMILAHRGSHWTYLQYVCQTVWDQSCRITDLVQSTAEVEPHSPVIAEQLNTIFDPLLVLAMDLLLDMMNRLELWSFYYGDLTGDELESSLHFSAPLDDSSWVDLRWVHTLVLHTLERLHENGKWESLAHFALLYNSYTREHYALTITPLLVHAQRKLLERIGLFGGPAVPQPHHVKTKKATGKEVTYRSYATCQLLCGWTPSPSQQPALRKKAALTNSTPRGSFDHKGSEKQHSMSLVCVPLDVENTLRCYREVLERRPHCLQVFQHSRSLRLQLLAYTQFYTQPGRSQSRTLGHPASLVDFSPVVLPTPNIQPCSLIEEDYSSPDALCQMPLSPDHIYTVISAYSNSIKYLQANGYESLRVLALHELGNLHFYNGNKWAAHSFWSKAVDCALQTPGTVEKWNGVSFGGGSLQQTLKQAGIWGCLQAAVLVAKIAQYVLTFDISKRTDCCLLSAYLFKCVLSCTLAQPQADLQYADYSIEDELLPGVDLFSDTHRLHLGTTVASLSFICSWLFTTSYHITLLPVLALYLHFVRTVCRDVQRTVEAKILKVRALSELCLFTEAVKESVQLTQGTGVPLLYGHHIDKDNPGSMKTFYTNKSLLDNTEALEELVNSEFTQDACNLYGSTLCLRINLARIQLVLALSNTVNGAPVPESARGEADANFRNCSEKSACLEQDDQDIEGSILKTKELNVLNLDTPKEKLTVEKIKFLLLEAASSLLHSAADQLSSLSCSKMENLELEIEINLLKANLYLQQGHSALSSNMAISSLMLLQNCPVFINGSEPDSQQPTSEHPDAKTRSKQCAKNYSLHGDCPCAVEANERAGVSLWLHCRLALIRSLAAHNPDSSSFFPGKNLNEETVRMLQEGLDECVKWGDLDIQALLMVEGAELYFRRGRTERGMASLQDAIGLLMGQTCMPQISSVTLARAVYLLSSLGREQITTLTMAQKLLTKQLCAFGESVAFNDGKVCFSPPGPNNIYLPYLIFLEEATLQMGNINNTSALEVPVSAKSLQSTSNTSSDA</sequence>